<evidence type="ECO:0000256" key="1">
    <source>
        <dbReference type="SAM" id="MobiDB-lite"/>
    </source>
</evidence>
<dbReference type="Proteomes" id="UP001055108">
    <property type="component" value="Unassembled WGS sequence"/>
</dbReference>
<gene>
    <name evidence="2" type="ORF">NBEOAGPD_2413</name>
</gene>
<evidence type="ECO:0000313" key="3">
    <source>
        <dbReference type="Proteomes" id="UP001055108"/>
    </source>
</evidence>
<feature type="compositionally biased region" description="Pro residues" evidence="1">
    <location>
        <begin position="1"/>
        <end position="16"/>
    </location>
</feature>
<keyword evidence="3" id="KW-1185">Reference proteome</keyword>
<sequence length="63" mass="6332">MPKPVSPDRPIWPPLPAETDRRPDSLSGAPAPTDAAASEPVGSLAGPETRPDPAGPAASPVLV</sequence>
<reference evidence="2" key="1">
    <citation type="journal article" date="2016" name="Front. Microbiol.">
        <title>Genome Sequence of the Piezophilic, Mesophilic Sulfate-Reducing Bacterium Desulfovibrio indicus J2T.</title>
        <authorList>
            <person name="Cao J."/>
            <person name="Maignien L."/>
            <person name="Shao Z."/>
            <person name="Alain K."/>
            <person name="Jebbar M."/>
        </authorList>
    </citation>
    <scope>NUCLEOTIDE SEQUENCE</scope>
    <source>
        <strain evidence="2">NBRC 103626</strain>
    </source>
</reference>
<accession>A0AA37HQP6</accession>
<feature type="region of interest" description="Disordered" evidence="1">
    <location>
        <begin position="1"/>
        <end position="63"/>
    </location>
</feature>
<organism evidence="2 3">
    <name type="scientific">Methylobacterium gregans</name>
    <dbReference type="NCBI Taxonomy" id="374424"/>
    <lineage>
        <taxon>Bacteria</taxon>
        <taxon>Pseudomonadati</taxon>
        <taxon>Pseudomonadota</taxon>
        <taxon>Alphaproteobacteria</taxon>
        <taxon>Hyphomicrobiales</taxon>
        <taxon>Methylobacteriaceae</taxon>
        <taxon>Methylobacterium</taxon>
    </lineage>
</organism>
<name>A0AA37HQP6_9HYPH</name>
<proteinExistence type="predicted"/>
<protein>
    <submittedName>
        <fullName evidence="2">Uncharacterized protein</fullName>
    </submittedName>
</protein>
<reference evidence="2" key="2">
    <citation type="submission" date="2021-08" db="EMBL/GenBank/DDBJ databases">
        <authorList>
            <person name="Tani A."/>
            <person name="Ola A."/>
            <person name="Ogura Y."/>
            <person name="Katsura K."/>
            <person name="Hayashi T."/>
        </authorList>
    </citation>
    <scope>NUCLEOTIDE SEQUENCE</scope>
    <source>
        <strain evidence="2">NBRC 103626</strain>
    </source>
</reference>
<dbReference type="AlphaFoldDB" id="A0AA37HQP6"/>
<evidence type="ECO:0000313" key="2">
    <source>
        <dbReference type="EMBL" id="GJD79192.1"/>
    </source>
</evidence>
<comment type="caution">
    <text evidence="2">The sequence shown here is derived from an EMBL/GenBank/DDBJ whole genome shotgun (WGS) entry which is preliminary data.</text>
</comment>
<dbReference type="EMBL" id="BPQM01000056">
    <property type="protein sequence ID" value="GJD79192.1"/>
    <property type="molecule type" value="Genomic_DNA"/>
</dbReference>